<dbReference type="Gramene" id="novel_model_6859_5bd9a17a">
    <property type="protein sequence ID" value="cds.novel_model_6859_5bd9a17a"/>
    <property type="gene ID" value="novel_gene_3622_5bd9a17a"/>
</dbReference>
<dbReference type="Proteomes" id="UP000596661">
    <property type="component" value="Unassembled WGS sequence"/>
</dbReference>
<evidence type="ECO:0000256" key="1">
    <source>
        <dbReference type="SAM" id="MobiDB-lite"/>
    </source>
</evidence>
<keyword evidence="3" id="KW-1185">Reference proteome</keyword>
<proteinExistence type="predicted"/>
<feature type="region of interest" description="Disordered" evidence="1">
    <location>
        <begin position="27"/>
        <end position="50"/>
    </location>
</feature>
<dbReference type="OMA" id="PTCEPES"/>
<dbReference type="EMBL" id="UZAU01000806">
    <property type="status" value="NOT_ANNOTATED_CDS"/>
    <property type="molecule type" value="Genomic_DNA"/>
</dbReference>
<dbReference type="AlphaFoldDB" id="A0A803R9X4"/>
<accession>A0A803R9X4</accession>
<reference evidence="2" key="1">
    <citation type="submission" date="2021-03" db="UniProtKB">
        <authorList>
            <consortium name="EnsemblPlants"/>
        </authorList>
    </citation>
    <scope>IDENTIFICATION</scope>
</reference>
<organism evidence="2 3">
    <name type="scientific">Cannabis sativa</name>
    <name type="common">Hemp</name>
    <name type="synonym">Marijuana</name>
    <dbReference type="NCBI Taxonomy" id="3483"/>
    <lineage>
        <taxon>Eukaryota</taxon>
        <taxon>Viridiplantae</taxon>
        <taxon>Streptophyta</taxon>
        <taxon>Embryophyta</taxon>
        <taxon>Tracheophyta</taxon>
        <taxon>Spermatophyta</taxon>
        <taxon>Magnoliopsida</taxon>
        <taxon>eudicotyledons</taxon>
        <taxon>Gunneridae</taxon>
        <taxon>Pentapetalae</taxon>
        <taxon>rosids</taxon>
        <taxon>fabids</taxon>
        <taxon>Rosales</taxon>
        <taxon>Cannabaceae</taxon>
        <taxon>Cannabis</taxon>
    </lineage>
</organism>
<evidence type="ECO:0000313" key="3">
    <source>
        <dbReference type="Proteomes" id="UP000596661"/>
    </source>
</evidence>
<protein>
    <submittedName>
        <fullName evidence="2">Uncharacterized protein</fullName>
    </submittedName>
</protein>
<sequence>MQNIYIILNNSITRSKIKRMCLGLSIASSKPEKPGSTNDGHLSNGGEHGVTSQDAECAAVKLTFRENIIQNHK</sequence>
<name>A0A803R9X4_CANSA</name>
<dbReference type="EnsemblPlants" id="novel_model_6859_5bd9a17a">
    <property type="protein sequence ID" value="cds.novel_model_6859_5bd9a17a"/>
    <property type="gene ID" value="novel_gene_3622_5bd9a17a"/>
</dbReference>
<evidence type="ECO:0000313" key="2">
    <source>
        <dbReference type="EnsemblPlants" id="cds.novel_model_6859_5bd9a17a"/>
    </source>
</evidence>